<accession>A0ABV8JW58</accession>
<dbReference type="Pfam" id="PF01636">
    <property type="entry name" value="APH"/>
    <property type="match status" value="1"/>
</dbReference>
<keyword evidence="3" id="KW-1185">Reference proteome</keyword>
<organism evidence="2 3">
    <name type="scientific">Paenibacillus xanthanilyticus</name>
    <dbReference type="NCBI Taxonomy" id="1783531"/>
    <lineage>
        <taxon>Bacteria</taxon>
        <taxon>Bacillati</taxon>
        <taxon>Bacillota</taxon>
        <taxon>Bacilli</taxon>
        <taxon>Bacillales</taxon>
        <taxon>Paenibacillaceae</taxon>
        <taxon>Paenibacillus</taxon>
    </lineage>
</organism>
<evidence type="ECO:0000313" key="2">
    <source>
        <dbReference type="EMBL" id="MFC4098805.1"/>
    </source>
</evidence>
<dbReference type="InterPro" id="IPR011009">
    <property type="entry name" value="Kinase-like_dom_sf"/>
</dbReference>
<name>A0ABV8JW58_9BACL</name>
<proteinExistence type="predicted"/>
<dbReference type="EMBL" id="JBHSAM010000013">
    <property type="protein sequence ID" value="MFC4098805.1"/>
    <property type="molecule type" value="Genomic_DNA"/>
</dbReference>
<dbReference type="SUPFAM" id="SSF56112">
    <property type="entry name" value="Protein kinase-like (PK-like)"/>
    <property type="match status" value="1"/>
</dbReference>
<sequence>METRLGRKIGEGACADVHEWEGLAKIIKLAKPHTNLHALNRELRNGRLAWEAGLPVPRPYGLAEADGRSGIVFERIDGESLMTRLLSQIIGASAAGKPDPRLDSLASDTILTAKLLHLVHSSPAPEMPSQLESLAWAIRRAEGLLPDEAERIIVYMEQLPRKRQLCHGNPNPGNIMLRGGHPVLLDWNDAACGNPEADLAEYIVMFRFADLPDHLPQEAAEGLDELREPIIRTFAQAYEQLSGIAYSAIEPWMLPVAARRLSISALGAREKARVLREVRDRLHRLAPASS</sequence>
<protein>
    <submittedName>
        <fullName evidence="2">Phosphotransferase</fullName>
    </submittedName>
</protein>
<evidence type="ECO:0000259" key="1">
    <source>
        <dbReference type="Pfam" id="PF01636"/>
    </source>
</evidence>
<dbReference type="RefSeq" id="WP_377717508.1">
    <property type="nucleotide sequence ID" value="NZ_JBHSAM010000013.1"/>
</dbReference>
<comment type="caution">
    <text evidence="2">The sequence shown here is derived from an EMBL/GenBank/DDBJ whole genome shotgun (WGS) entry which is preliminary data.</text>
</comment>
<dbReference type="Proteomes" id="UP001595715">
    <property type="component" value="Unassembled WGS sequence"/>
</dbReference>
<dbReference type="Gene3D" id="3.90.1200.10">
    <property type="match status" value="1"/>
</dbReference>
<evidence type="ECO:0000313" key="3">
    <source>
        <dbReference type="Proteomes" id="UP001595715"/>
    </source>
</evidence>
<feature type="domain" description="Aminoglycoside phosphotransferase" evidence="1">
    <location>
        <begin position="25"/>
        <end position="212"/>
    </location>
</feature>
<reference evidence="3" key="1">
    <citation type="journal article" date="2019" name="Int. J. Syst. Evol. Microbiol.">
        <title>The Global Catalogue of Microorganisms (GCM) 10K type strain sequencing project: providing services to taxonomists for standard genome sequencing and annotation.</title>
        <authorList>
            <consortium name="The Broad Institute Genomics Platform"/>
            <consortium name="The Broad Institute Genome Sequencing Center for Infectious Disease"/>
            <person name="Wu L."/>
            <person name="Ma J."/>
        </authorList>
    </citation>
    <scope>NUCLEOTIDE SEQUENCE [LARGE SCALE GENOMIC DNA]</scope>
    <source>
        <strain evidence="3">IBRC-M 10987</strain>
    </source>
</reference>
<dbReference type="InterPro" id="IPR002575">
    <property type="entry name" value="Aminoglycoside_PTrfase"/>
</dbReference>
<gene>
    <name evidence="2" type="ORF">ACFOZ8_03960</name>
</gene>